<dbReference type="AlphaFoldDB" id="A0AAV6TY19"/>
<sequence>MSGDFNGVQAAIKEKYPAAVYVHCASHSLNLGLCHACNIQALRNCVGTIKCVTKFIKSSAQRTKSLEDIIKLMTTLTLTRLITHRHPVVHPRPPGDEASPSSLEDFKDNLLLSDESSLDDELWRFFEELLGDISSRICEYAHIPQGLKDADPECTTLAKGDRNSIENWRPIALCSTIYKQLAGCLASRLSSWLTDHDVLSPAQKGFMPYDGTFEHHFLVSRSTVRTKTYGEDLCMAQIDLANAIGSVPHAAINTALLAAGAGEAFTDIIHDIYSGTSTEFFAGDRVTDSLEIRNGVRQGCPLSGPLFNLVIDPLIRGIQEASPSTDDEYKVLAFADHLLLLAKSPEELQSLLDLPHPAAWSRHKHRHMQHNPPIWRFPRGHRLTHFLLNGQQLEVSPDHVPSFLGTPIGFQMFQNTEEIEKILDQGKTIGESSLAPWQRLDAFKSFFFPALNFPMRTGQFSKDQLRQVDNEIRKFLKVTLNLVGPASVACNHYIYGASDAGCLGIPCLEDEHDVVLVDSAFKLLSSRDRRVCRTAVLYRELPPLTPEITEVFSPSPHDLSIFQQAEGRSNVPIDPFSPDEVKARLFKFENSAPDRISYAHLKEVDPSCTTIAKILNVCLRAKCIPSQWKTSRTILIHKKGDLDNISNWRTISLCATLYKLLTGCLASRLTTCLSGEEVLSDAQKGFLPFDETFEHHFLVSREIRRTKTSGEELCMAQIDLANAFVSVPHAAIDAALLAAGVGKDFTHLIHDLYSGTSTELIAGDGLTG</sequence>
<proteinExistence type="predicted"/>
<feature type="domain" description="Reverse transcriptase" evidence="1">
    <location>
        <begin position="165"/>
        <end position="353"/>
    </location>
</feature>
<feature type="domain" description="Reverse transcriptase" evidence="1">
    <location>
        <begin position="636"/>
        <end position="753"/>
    </location>
</feature>
<accession>A0AAV6TY19</accession>
<evidence type="ECO:0000313" key="3">
    <source>
        <dbReference type="Proteomes" id="UP000827092"/>
    </source>
</evidence>
<dbReference type="PANTHER" id="PTHR19446">
    <property type="entry name" value="REVERSE TRANSCRIPTASES"/>
    <property type="match status" value="1"/>
</dbReference>
<dbReference type="CDD" id="cd01650">
    <property type="entry name" value="RT_nLTR_like"/>
    <property type="match status" value="1"/>
</dbReference>
<reference evidence="2 3" key="1">
    <citation type="journal article" date="2022" name="Nat. Ecol. Evol.">
        <title>A masculinizing supergene underlies an exaggerated male reproductive morph in a spider.</title>
        <authorList>
            <person name="Hendrickx F."/>
            <person name="De Corte Z."/>
            <person name="Sonet G."/>
            <person name="Van Belleghem S.M."/>
            <person name="Kostlbacher S."/>
            <person name="Vangestel C."/>
        </authorList>
    </citation>
    <scope>NUCLEOTIDE SEQUENCE [LARGE SCALE GENOMIC DNA]</scope>
    <source>
        <strain evidence="2">W744_W776</strain>
    </source>
</reference>
<dbReference type="InterPro" id="IPR000477">
    <property type="entry name" value="RT_dom"/>
</dbReference>
<evidence type="ECO:0000313" key="2">
    <source>
        <dbReference type="EMBL" id="KAG8176180.1"/>
    </source>
</evidence>
<dbReference type="Pfam" id="PF00078">
    <property type="entry name" value="RVT_1"/>
    <property type="match status" value="2"/>
</dbReference>
<dbReference type="Proteomes" id="UP000827092">
    <property type="component" value="Unassembled WGS sequence"/>
</dbReference>
<protein>
    <recommendedName>
        <fullName evidence="1">Reverse transcriptase domain-containing protein</fullName>
    </recommendedName>
</protein>
<evidence type="ECO:0000259" key="1">
    <source>
        <dbReference type="Pfam" id="PF00078"/>
    </source>
</evidence>
<keyword evidence="3" id="KW-1185">Reference proteome</keyword>
<dbReference type="EMBL" id="JAFNEN010000913">
    <property type="protein sequence ID" value="KAG8176180.1"/>
    <property type="molecule type" value="Genomic_DNA"/>
</dbReference>
<comment type="caution">
    <text evidence="2">The sequence shown here is derived from an EMBL/GenBank/DDBJ whole genome shotgun (WGS) entry which is preliminary data.</text>
</comment>
<name>A0AAV6TY19_9ARAC</name>
<organism evidence="2 3">
    <name type="scientific">Oedothorax gibbosus</name>
    <dbReference type="NCBI Taxonomy" id="931172"/>
    <lineage>
        <taxon>Eukaryota</taxon>
        <taxon>Metazoa</taxon>
        <taxon>Ecdysozoa</taxon>
        <taxon>Arthropoda</taxon>
        <taxon>Chelicerata</taxon>
        <taxon>Arachnida</taxon>
        <taxon>Araneae</taxon>
        <taxon>Araneomorphae</taxon>
        <taxon>Entelegynae</taxon>
        <taxon>Araneoidea</taxon>
        <taxon>Linyphiidae</taxon>
        <taxon>Erigoninae</taxon>
        <taxon>Oedothorax</taxon>
    </lineage>
</organism>
<gene>
    <name evidence="2" type="ORF">JTE90_019630</name>
</gene>